<keyword evidence="3 5" id="KW-0378">Hydrolase</keyword>
<dbReference type="PANTHER" id="PTHR11113">
    <property type="entry name" value="N-ACETYLGLUCOSAMINE-6-PHOSPHATE DEACETYLASE"/>
    <property type="match status" value="1"/>
</dbReference>
<evidence type="ECO:0000256" key="1">
    <source>
        <dbReference type="ARBA" id="ARBA00010716"/>
    </source>
</evidence>
<dbReference type="PANTHER" id="PTHR11113:SF14">
    <property type="entry name" value="N-ACETYLGLUCOSAMINE-6-PHOSPHATE DEACETYLASE"/>
    <property type="match status" value="1"/>
</dbReference>
<feature type="binding site" evidence="7">
    <location>
        <position position="195"/>
    </location>
    <ligand>
        <name>Zn(2+)</name>
        <dbReference type="ChEBI" id="CHEBI:29105"/>
    </ligand>
</feature>
<dbReference type="SUPFAM" id="SSF51556">
    <property type="entry name" value="Metallo-dependent hydrolases"/>
    <property type="match status" value="1"/>
</dbReference>
<comment type="similarity">
    <text evidence="1 5">Belongs to the metallo-dependent hydrolases superfamily. NagA family.</text>
</comment>
<dbReference type="InterPro" id="IPR011059">
    <property type="entry name" value="Metal-dep_hydrolase_composite"/>
</dbReference>
<dbReference type="GO" id="GO:0008448">
    <property type="term" value="F:N-acetylglucosamine-6-phosphate deacetylase activity"/>
    <property type="evidence" value="ECO:0007669"/>
    <property type="project" value="UniProtKB-EC"/>
</dbReference>
<keyword evidence="10" id="KW-1185">Reference proteome</keyword>
<evidence type="ECO:0000259" key="8">
    <source>
        <dbReference type="Pfam" id="PF01979"/>
    </source>
</evidence>
<dbReference type="CDD" id="cd00854">
    <property type="entry name" value="NagA"/>
    <property type="match status" value="1"/>
</dbReference>
<dbReference type="AlphaFoldDB" id="A0A916J893"/>
<evidence type="ECO:0000256" key="4">
    <source>
        <dbReference type="ARBA" id="ARBA00023277"/>
    </source>
</evidence>
<dbReference type="InterPro" id="IPR006680">
    <property type="entry name" value="Amidohydro-rel"/>
</dbReference>
<organism evidence="9 10">
    <name type="scientific">Dyadobacter helix</name>
    <dbReference type="NCBI Taxonomy" id="2822344"/>
    <lineage>
        <taxon>Bacteria</taxon>
        <taxon>Pseudomonadati</taxon>
        <taxon>Bacteroidota</taxon>
        <taxon>Cytophagia</taxon>
        <taxon>Cytophagales</taxon>
        <taxon>Spirosomataceae</taxon>
        <taxon>Dyadobacter</taxon>
    </lineage>
</organism>
<dbReference type="GO" id="GO:0046872">
    <property type="term" value="F:metal ion binding"/>
    <property type="evidence" value="ECO:0007669"/>
    <property type="project" value="UniProtKB-KW"/>
</dbReference>
<evidence type="ECO:0000256" key="5">
    <source>
        <dbReference type="PIRNR" id="PIRNR038994"/>
    </source>
</evidence>
<reference evidence="9" key="1">
    <citation type="submission" date="2021-04" db="EMBL/GenBank/DDBJ databases">
        <authorList>
            <person name="Rodrigo-Torres L."/>
            <person name="Arahal R. D."/>
            <person name="Lucena T."/>
        </authorList>
    </citation>
    <scope>NUCLEOTIDE SEQUENCE</scope>
    <source>
        <strain evidence="9">CECT 9275</strain>
    </source>
</reference>
<dbReference type="EC" id="3.5.1.25" evidence="9"/>
<dbReference type="Proteomes" id="UP000680038">
    <property type="component" value="Unassembled WGS sequence"/>
</dbReference>
<dbReference type="FunFam" id="3.20.20.140:FF:000004">
    <property type="entry name" value="N-acetylglucosamine-6-phosphate deacetylase"/>
    <property type="match status" value="1"/>
</dbReference>
<dbReference type="InterPro" id="IPR003764">
    <property type="entry name" value="GlcNAc_6-P_deAcase"/>
</dbReference>
<dbReference type="EMBL" id="CAJRAF010000001">
    <property type="protein sequence ID" value="CAG4989811.1"/>
    <property type="molecule type" value="Genomic_DNA"/>
</dbReference>
<dbReference type="Gene3D" id="3.20.20.140">
    <property type="entry name" value="Metal-dependent hydrolases"/>
    <property type="match status" value="1"/>
</dbReference>
<feature type="binding site" evidence="7">
    <location>
        <position position="216"/>
    </location>
    <ligand>
        <name>Zn(2+)</name>
        <dbReference type="ChEBI" id="CHEBI:29105"/>
    </ligand>
</feature>
<dbReference type="NCBIfam" id="TIGR00221">
    <property type="entry name" value="nagA"/>
    <property type="match status" value="1"/>
</dbReference>
<evidence type="ECO:0000313" key="10">
    <source>
        <dbReference type="Proteomes" id="UP000680038"/>
    </source>
</evidence>
<dbReference type="Pfam" id="PF01979">
    <property type="entry name" value="Amidohydro_1"/>
    <property type="match status" value="1"/>
</dbReference>
<evidence type="ECO:0000256" key="2">
    <source>
        <dbReference type="ARBA" id="ARBA00022723"/>
    </source>
</evidence>
<protein>
    <submittedName>
        <fullName evidence="9">N-acetylglucosamine-6-phosphate deacetylase</fullName>
        <ecNumber evidence="9">3.5.1.25</ecNumber>
    </submittedName>
</protein>
<proteinExistence type="inferred from homology"/>
<comment type="cofactor">
    <cofactor evidence="7">
        <name>a divalent metal cation</name>
        <dbReference type="ChEBI" id="CHEBI:60240"/>
    </cofactor>
    <text evidence="7">Binds 1 divalent metal cation per subunit.</text>
</comment>
<comment type="caution">
    <text evidence="9">The sequence shown here is derived from an EMBL/GenBank/DDBJ whole genome shotgun (WGS) entry which is preliminary data.</text>
</comment>
<keyword evidence="4 5" id="KW-0119">Carbohydrate metabolism</keyword>
<keyword evidence="2 7" id="KW-0479">Metal-binding</keyword>
<dbReference type="RefSeq" id="WP_215237159.1">
    <property type="nucleotide sequence ID" value="NZ_CAJRAF010000001.1"/>
</dbReference>
<evidence type="ECO:0000256" key="3">
    <source>
        <dbReference type="ARBA" id="ARBA00022801"/>
    </source>
</evidence>
<feature type="binding site" evidence="7">
    <location>
        <position position="130"/>
    </location>
    <ligand>
        <name>Zn(2+)</name>
        <dbReference type="ChEBI" id="CHEBI:29105"/>
    </ligand>
</feature>
<gene>
    <name evidence="9" type="primary">nagA_1</name>
    <name evidence="9" type="ORF">DYBT9275_00386</name>
</gene>
<dbReference type="SUPFAM" id="SSF51338">
    <property type="entry name" value="Composite domain of metallo-dependent hydrolases"/>
    <property type="match status" value="1"/>
</dbReference>
<accession>A0A916J893</accession>
<evidence type="ECO:0000256" key="7">
    <source>
        <dbReference type="PIRSR" id="PIRSR038994-3"/>
    </source>
</evidence>
<dbReference type="Gene3D" id="2.30.40.10">
    <property type="entry name" value="Urease, subunit C, domain 1"/>
    <property type="match status" value="1"/>
</dbReference>
<name>A0A916J893_9BACT</name>
<dbReference type="GO" id="GO:0006046">
    <property type="term" value="P:N-acetylglucosamine catabolic process"/>
    <property type="evidence" value="ECO:0007669"/>
    <property type="project" value="TreeGrafter"/>
</dbReference>
<evidence type="ECO:0000313" key="9">
    <source>
        <dbReference type="EMBL" id="CAG4989811.1"/>
    </source>
</evidence>
<sequence length="392" mass="42724">MRIKIINGKILTPYRTIHNGTVVIENGVIAGVHERDMDVPDARILDAKGHYVAPGFIDLHIHGGGGYDFMDGTEEAFLKIAELHAQYGTTAMVPTTLTSEKEDLLKTLDIYETAHRNNTRGAQFLGMHLEGPYFAVSQRGAQDPRYIRHPDPAEYEEILAYSDSITRWSAAPELPGAITFGKRLRQKGILAAVAHTDAIYEEVLDAYENGYSLATHLYSAMSGVTRKNAFRYAGTIESAFLLDMDVEIIADGVHLPAPLLKLVYKIKGADRTALITDAMRAAGMPEGESVLGPLATGLKVIVEDGVAKLPDRTSFAGSVSTADRLVRNMVHMADVSLLDAVRMMSTTPARIMGVENRKGSVVAGKDADIVIFDSNIHIQTTIVKGSVVYQKN</sequence>
<dbReference type="InterPro" id="IPR032466">
    <property type="entry name" value="Metal_Hydrolase"/>
</dbReference>
<feature type="active site" description="Proton donor/acceptor" evidence="6">
    <location>
        <position position="277"/>
    </location>
</feature>
<feature type="domain" description="Amidohydrolase-related" evidence="8">
    <location>
        <begin position="51"/>
        <end position="388"/>
    </location>
</feature>
<dbReference type="PIRSF" id="PIRSF038994">
    <property type="entry name" value="NagA"/>
    <property type="match status" value="1"/>
</dbReference>
<evidence type="ECO:0000256" key="6">
    <source>
        <dbReference type="PIRSR" id="PIRSR038994-1"/>
    </source>
</evidence>